<dbReference type="KEGG" id="abut:Ami103574_03845"/>
<sequence>MSRKQSSAQLFLMEFICVAAFFALCAALCLNAFVKADNMSRDGRALNQALLTAQSMAETIKGMEDPSSSAIAQAAEEISTATAGRFMVGVQEQTTDQLLEAEITIYEGADEKQEVCTLSVSRYLSGEVRHGE</sequence>
<evidence type="ECO:0000313" key="2">
    <source>
        <dbReference type="Proteomes" id="UP000466848"/>
    </source>
</evidence>
<proteinExistence type="predicted"/>
<organism evidence="1 2">
    <name type="scientific">Aminipila butyrica</name>
    <dbReference type="NCBI Taxonomy" id="433296"/>
    <lineage>
        <taxon>Bacteria</taxon>
        <taxon>Bacillati</taxon>
        <taxon>Bacillota</taxon>
        <taxon>Clostridia</taxon>
        <taxon>Peptostreptococcales</taxon>
        <taxon>Anaerovoracaceae</taxon>
        <taxon>Aminipila</taxon>
    </lineage>
</organism>
<accession>A0A858BT15</accession>
<dbReference type="Proteomes" id="UP000466848">
    <property type="component" value="Chromosome"/>
</dbReference>
<gene>
    <name evidence="1" type="ORF">Ami103574_03845</name>
</gene>
<evidence type="ECO:0000313" key="1">
    <source>
        <dbReference type="EMBL" id="QIB68502.1"/>
    </source>
</evidence>
<protein>
    <submittedName>
        <fullName evidence="1">Uncharacterized protein</fullName>
    </submittedName>
</protein>
<dbReference type="AlphaFoldDB" id="A0A858BT15"/>
<name>A0A858BT15_9FIRM</name>
<dbReference type="EMBL" id="CP048649">
    <property type="protein sequence ID" value="QIB68502.1"/>
    <property type="molecule type" value="Genomic_DNA"/>
</dbReference>
<keyword evidence="2" id="KW-1185">Reference proteome</keyword>
<dbReference type="RefSeq" id="WP_163065365.1">
    <property type="nucleotide sequence ID" value="NZ_CP048649.1"/>
</dbReference>
<reference evidence="1 2" key="1">
    <citation type="submission" date="2020-02" db="EMBL/GenBank/DDBJ databases">
        <authorList>
            <person name="Kim Y.B."/>
            <person name="Roh S.W."/>
        </authorList>
    </citation>
    <scope>NUCLEOTIDE SEQUENCE [LARGE SCALE GENOMIC DNA]</scope>
    <source>
        <strain evidence="1 2">DSM 103574</strain>
    </source>
</reference>